<dbReference type="Proteomes" id="UP000263377">
    <property type="component" value="Unassembled WGS sequence"/>
</dbReference>
<feature type="compositionally biased region" description="Low complexity" evidence="1">
    <location>
        <begin position="45"/>
        <end position="62"/>
    </location>
</feature>
<evidence type="ECO:0000256" key="1">
    <source>
        <dbReference type="SAM" id="MobiDB-lite"/>
    </source>
</evidence>
<feature type="compositionally biased region" description="Low complexity" evidence="1">
    <location>
        <begin position="8"/>
        <end position="26"/>
    </location>
</feature>
<sequence>MSSPSPEAQRLLDQAAQDYAQHQASAPERQTACTGQLGGAISHGSESAGSWAPASPSPSKRH</sequence>
<name>A0A372ZHV6_9ACTN</name>
<proteinExistence type="predicted"/>
<protein>
    <submittedName>
        <fullName evidence="2">Uncharacterized protein</fullName>
    </submittedName>
</protein>
<feature type="region of interest" description="Disordered" evidence="1">
    <location>
        <begin position="1"/>
        <end position="62"/>
    </location>
</feature>
<organism evidence="2 3">
    <name type="scientific">Kitasatospora xanthocidica</name>
    <dbReference type="NCBI Taxonomy" id="83382"/>
    <lineage>
        <taxon>Bacteria</taxon>
        <taxon>Bacillati</taxon>
        <taxon>Actinomycetota</taxon>
        <taxon>Actinomycetes</taxon>
        <taxon>Kitasatosporales</taxon>
        <taxon>Streptomycetaceae</taxon>
        <taxon>Kitasatospora</taxon>
    </lineage>
</organism>
<reference evidence="2 3" key="1">
    <citation type="submission" date="2018-08" db="EMBL/GenBank/DDBJ databases">
        <title>Diversity &amp; Physiological Properties of Lignin-Decomposing Actinobacteria from Soil.</title>
        <authorList>
            <person name="Roh S.G."/>
            <person name="Kim S.B."/>
        </authorList>
    </citation>
    <scope>NUCLEOTIDE SEQUENCE [LARGE SCALE GENOMIC DNA]</scope>
    <source>
        <strain evidence="2 3">MMS17-GH009</strain>
    </source>
</reference>
<keyword evidence="3" id="KW-1185">Reference proteome</keyword>
<accession>A0A372ZHV6</accession>
<comment type="caution">
    <text evidence="2">The sequence shown here is derived from an EMBL/GenBank/DDBJ whole genome shotgun (WGS) entry which is preliminary data.</text>
</comment>
<dbReference type="RefSeq" id="WP_117493159.1">
    <property type="nucleotide sequence ID" value="NZ_QVIG01000004.1"/>
</dbReference>
<evidence type="ECO:0000313" key="2">
    <source>
        <dbReference type="EMBL" id="RGD55418.1"/>
    </source>
</evidence>
<evidence type="ECO:0000313" key="3">
    <source>
        <dbReference type="Proteomes" id="UP000263377"/>
    </source>
</evidence>
<dbReference type="EMBL" id="QVIG01000004">
    <property type="protein sequence ID" value="RGD55418.1"/>
    <property type="molecule type" value="Genomic_DNA"/>
</dbReference>
<gene>
    <name evidence="2" type="ORF">DR950_41890</name>
</gene>
<dbReference type="AlphaFoldDB" id="A0A372ZHV6"/>